<accession>A0A126Y4Z6</accession>
<dbReference type="Proteomes" id="UP000292095">
    <property type="component" value="Unassembled WGS sequence"/>
</dbReference>
<evidence type="ECO:0000313" key="3">
    <source>
        <dbReference type="EMBL" id="RZE22505.1"/>
    </source>
</evidence>
<dbReference type="Gene3D" id="1.10.260.40">
    <property type="entry name" value="lambda repressor-like DNA-binding domains"/>
    <property type="match status" value="1"/>
</dbReference>
<dbReference type="EMBL" id="PKLL01000015">
    <property type="protein sequence ID" value="RZE22505.1"/>
    <property type="molecule type" value="Genomic_DNA"/>
</dbReference>
<dbReference type="PROSITE" id="PS50943">
    <property type="entry name" value="HTH_CROC1"/>
    <property type="match status" value="1"/>
</dbReference>
<reference evidence="5 6" key="1">
    <citation type="submission" date="2017-12" db="EMBL/GenBank/DDBJ databases">
        <title>Population genomics insights into the ecological differentiation and adaptive evolution in streptomycetes.</title>
        <authorList>
            <person name="Li Y."/>
            <person name="Huang Y."/>
        </authorList>
    </citation>
    <scope>NUCLEOTIDE SEQUENCE [LARGE SCALE GENOMIC DNA]</scope>
    <source>
        <strain evidence="4 5">FXJ.2339</strain>
        <strain evidence="3 6">NBRC 100770</strain>
    </source>
</reference>
<dbReference type="Pfam" id="PF13560">
    <property type="entry name" value="HTH_31"/>
    <property type="match status" value="1"/>
</dbReference>
<sequence>MPAPKSVDPTASLAALLGARIRRLRRAKGWSQTELAAKGATSQGRLAQMELGRETPSQTVCQLLDQALDADGELLALWAHIERTPYPDWSRAFMRFEQRATRMRKYMAATVPGLLQTESYVRALLAAARPSVGGALESLVRARLERRLLLTGESPPYFWAILDESVLRRPIGQPEVMREQLTYLLHMQETERVSLQVLPFSAGVHPALGGSVTVLSFDRRPDVAYLESSHSGELIDDPEAAAGYGLAFDQLHAQALSPHASAAMIRNVLEGSYGVTRVSRRRRRSVAQEQLQQHAGWGLRRGPRRPARPGSDT</sequence>
<evidence type="ECO:0000313" key="4">
    <source>
        <dbReference type="EMBL" id="RZE39947.1"/>
    </source>
</evidence>
<dbReference type="Pfam" id="PF19054">
    <property type="entry name" value="DUF5753"/>
    <property type="match status" value="1"/>
</dbReference>
<dbReference type="EMBL" id="PKLK01000017">
    <property type="protein sequence ID" value="RZE39947.1"/>
    <property type="molecule type" value="Genomic_DNA"/>
</dbReference>
<dbReference type="SUPFAM" id="SSF47413">
    <property type="entry name" value="lambda repressor-like DNA-binding domains"/>
    <property type="match status" value="1"/>
</dbReference>
<dbReference type="AlphaFoldDB" id="A0A126Y4Z6"/>
<dbReference type="KEGG" id="salb:XNR_2773"/>
<evidence type="ECO:0000259" key="2">
    <source>
        <dbReference type="PROSITE" id="PS50943"/>
    </source>
</evidence>
<dbReference type="CDD" id="cd00093">
    <property type="entry name" value="HTH_XRE"/>
    <property type="match status" value="1"/>
</dbReference>
<proteinExistence type="predicted"/>
<dbReference type="SMART" id="SM00530">
    <property type="entry name" value="HTH_XRE"/>
    <property type="match status" value="1"/>
</dbReference>
<evidence type="ECO:0000313" key="6">
    <source>
        <dbReference type="Proteomes" id="UP000292693"/>
    </source>
</evidence>
<accession>A0A0X3XAS8</accession>
<feature type="region of interest" description="Disordered" evidence="1">
    <location>
        <begin position="280"/>
        <end position="313"/>
    </location>
</feature>
<accession>A0A2A2UGF8</accession>
<dbReference type="InterPro" id="IPR001387">
    <property type="entry name" value="Cro/C1-type_HTH"/>
</dbReference>
<dbReference type="Proteomes" id="UP000292693">
    <property type="component" value="Unassembled WGS sequence"/>
</dbReference>
<dbReference type="GeneID" id="97268535"/>
<organism evidence="3 6">
    <name type="scientific">Streptomyces albidoflavus</name>
    <dbReference type="NCBI Taxonomy" id="1886"/>
    <lineage>
        <taxon>Bacteria</taxon>
        <taxon>Bacillati</taxon>
        <taxon>Actinomycetota</taxon>
        <taxon>Actinomycetes</taxon>
        <taxon>Kitasatosporales</taxon>
        <taxon>Streptomycetaceae</taxon>
        <taxon>Streptomyces</taxon>
        <taxon>Streptomyces albidoflavus group</taxon>
    </lineage>
</organism>
<evidence type="ECO:0000313" key="5">
    <source>
        <dbReference type="Proteomes" id="UP000292095"/>
    </source>
</evidence>
<comment type="caution">
    <text evidence="3">The sequence shown here is derived from an EMBL/GenBank/DDBJ whole genome shotgun (WGS) entry which is preliminary data.</text>
</comment>
<dbReference type="InterPro" id="IPR043917">
    <property type="entry name" value="DUF5753"/>
</dbReference>
<gene>
    <name evidence="4" type="ORF">C0Q91_14815</name>
    <name evidence="3" type="ORF">C0Q92_14810</name>
</gene>
<name>A0A126Y4Z6_9ACTN</name>
<dbReference type="GO" id="GO:0003677">
    <property type="term" value="F:DNA binding"/>
    <property type="evidence" value="ECO:0007669"/>
    <property type="project" value="InterPro"/>
</dbReference>
<protein>
    <submittedName>
        <fullName evidence="3">XRE family transcriptional regulator</fullName>
    </submittedName>
</protein>
<evidence type="ECO:0000256" key="1">
    <source>
        <dbReference type="SAM" id="MobiDB-lite"/>
    </source>
</evidence>
<dbReference type="RefSeq" id="WP_015507478.1">
    <property type="nucleotide sequence ID" value="NC_020990.1"/>
</dbReference>
<feature type="domain" description="HTH cro/C1-type" evidence="2">
    <location>
        <begin position="21"/>
        <end position="75"/>
    </location>
</feature>
<dbReference type="InterPro" id="IPR010982">
    <property type="entry name" value="Lambda_DNA-bd_dom_sf"/>
</dbReference>